<organism evidence="2 3">
    <name type="scientific">Exidia glandulosa HHB12029</name>
    <dbReference type="NCBI Taxonomy" id="1314781"/>
    <lineage>
        <taxon>Eukaryota</taxon>
        <taxon>Fungi</taxon>
        <taxon>Dikarya</taxon>
        <taxon>Basidiomycota</taxon>
        <taxon>Agaricomycotina</taxon>
        <taxon>Agaricomycetes</taxon>
        <taxon>Auriculariales</taxon>
        <taxon>Exidiaceae</taxon>
        <taxon>Exidia</taxon>
    </lineage>
</organism>
<reference evidence="2 3" key="1">
    <citation type="journal article" date="2016" name="Mol. Biol. Evol.">
        <title>Comparative Genomics of Early-Diverging Mushroom-Forming Fungi Provides Insights into the Origins of Lignocellulose Decay Capabilities.</title>
        <authorList>
            <person name="Nagy L.G."/>
            <person name="Riley R."/>
            <person name="Tritt A."/>
            <person name="Adam C."/>
            <person name="Daum C."/>
            <person name="Floudas D."/>
            <person name="Sun H."/>
            <person name="Yadav J.S."/>
            <person name="Pangilinan J."/>
            <person name="Larsson K.H."/>
            <person name="Matsuura K."/>
            <person name="Barry K."/>
            <person name="Labutti K."/>
            <person name="Kuo R."/>
            <person name="Ohm R.A."/>
            <person name="Bhattacharya S.S."/>
            <person name="Shirouzu T."/>
            <person name="Yoshinaga Y."/>
            <person name="Martin F.M."/>
            <person name="Grigoriev I.V."/>
            <person name="Hibbett D.S."/>
        </authorList>
    </citation>
    <scope>NUCLEOTIDE SEQUENCE [LARGE SCALE GENOMIC DNA]</scope>
    <source>
        <strain evidence="2 3">HHB12029</strain>
    </source>
</reference>
<name>A0A165KNS8_EXIGL</name>
<dbReference type="Proteomes" id="UP000077266">
    <property type="component" value="Unassembled WGS sequence"/>
</dbReference>
<sequence length="106" mass="12173">MTRSSANLAAQRAPRRSRSRSSTRLVPQGTMATPQCRARFPKHPRPRQHQNLNPRRIRQESLSPRDSRSRLCYPSIPRRFSRRHTKTLSGRLLFSAPSSTTPHTSS</sequence>
<protein>
    <submittedName>
        <fullName evidence="2">Uncharacterized protein</fullName>
    </submittedName>
</protein>
<dbReference type="EMBL" id="KV425940">
    <property type="protein sequence ID" value="KZV96627.1"/>
    <property type="molecule type" value="Genomic_DNA"/>
</dbReference>
<evidence type="ECO:0000313" key="3">
    <source>
        <dbReference type="Proteomes" id="UP000077266"/>
    </source>
</evidence>
<dbReference type="AlphaFoldDB" id="A0A165KNS8"/>
<evidence type="ECO:0000313" key="2">
    <source>
        <dbReference type="EMBL" id="KZV96627.1"/>
    </source>
</evidence>
<feature type="compositionally biased region" description="Basic and acidic residues" evidence="1">
    <location>
        <begin position="57"/>
        <end position="69"/>
    </location>
</feature>
<accession>A0A165KNS8</accession>
<feature type="region of interest" description="Disordered" evidence="1">
    <location>
        <begin position="1"/>
        <end position="106"/>
    </location>
</feature>
<keyword evidence="3" id="KW-1185">Reference proteome</keyword>
<evidence type="ECO:0000256" key="1">
    <source>
        <dbReference type="SAM" id="MobiDB-lite"/>
    </source>
</evidence>
<dbReference type="InParanoid" id="A0A165KNS8"/>
<feature type="compositionally biased region" description="Low complexity" evidence="1">
    <location>
        <begin position="95"/>
        <end position="106"/>
    </location>
</feature>
<gene>
    <name evidence="2" type="ORF">EXIGLDRAFT_411005</name>
</gene>
<proteinExistence type="predicted"/>
<feature type="compositionally biased region" description="Basic residues" evidence="1">
    <location>
        <begin position="39"/>
        <end position="48"/>
    </location>
</feature>